<comment type="subcellular location">
    <subcellularLocation>
        <location evidence="1 13">Nucleus</location>
    </subcellularLocation>
</comment>
<evidence type="ECO:0000256" key="9">
    <source>
        <dbReference type="ARBA" id="ARBA00022842"/>
    </source>
</evidence>
<evidence type="ECO:0000256" key="1">
    <source>
        <dbReference type="ARBA" id="ARBA00004123"/>
    </source>
</evidence>
<dbReference type="GO" id="GO:0003887">
    <property type="term" value="F:DNA-directed DNA polymerase activity"/>
    <property type="evidence" value="ECO:0007669"/>
    <property type="project" value="TreeGrafter"/>
</dbReference>
<evidence type="ECO:0000256" key="3">
    <source>
        <dbReference type="ARBA" id="ARBA00020399"/>
    </source>
</evidence>
<feature type="binding site" evidence="14">
    <location>
        <position position="758"/>
    </location>
    <ligand>
        <name>Mg(2+)</name>
        <dbReference type="ChEBI" id="CHEBI:18420"/>
        <label>1</label>
    </ligand>
</feature>
<comment type="caution">
    <text evidence="18">The sequence shown here is derived from an EMBL/GenBank/DDBJ whole genome shotgun (WGS) entry which is preliminary data.</text>
</comment>
<feature type="compositionally biased region" description="Polar residues" evidence="15">
    <location>
        <begin position="159"/>
        <end position="184"/>
    </location>
</feature>
<dbReference type="Proteomes" id="UP000481153">
    <property type="component" value="Unassembled WGS sequence"/>
</dbReference>
<dbReference type="EC" id="2.7.7.-" evidence="13"/>
<evidence type="ECO:0000313" key="19">
    <source>
        <dbReference type="Proteomes" id="UP000481153"/>
    </source>
</evidence>
<dbReference type="InterPro" id="IPR036775">
    <property type="entry name" value="DNA_pol_Y-fam_lit_finger_sf"/>
</dbReference>
<evidence type="ECO:0000259" key="17">
    <source>
        <dbReference type="PROSITE" id="PS50173"/>
    </source>
</evidence>
<dbReference type="PROSITE" id="PS50173">
    <property type="entry name" value="UMUC"/>
    <property type="match status" value="1"/>
</dbReference>
<organism evidence="18 19">
    <name type="scientific">Aphanomyces euteiches</name>
    <dbReference type="NCBI Taxonomy" id="100861"/>
    <lineage>
        <taxon>Eukaryota</taxon>
        <taxon>Sar</taxon>
        <taxon>Stramenopiles</taxon>
        <taxon>Oomycota</taxon>
        <taxon>Saprolegniomycetes</taxon>
        <taxon>Saprolegniales</taxon>
        <taxon>Verrucalvaceae</taxon>
        <taxon>Aphanomyces</taxon>
    </lineage>
</organism>
<gene>
    <name evidence="18" type="ORF">Ae201684_005986</name>
</gene>
<dbReference type="Gene3D" id="3.30.1490.100">
    <property type="entry name" value="DNA polymerase, Y-family, little finger domain"/>
    <property type="match status" value="1"/>
</dbReference>
<evidence type="ECO:0000256" key="10">
    <source>
        <dbReference type="ARBA" id="ARBA00023125"/>
    </source>
</evidence>
<comment type="function">
    <text evidence="13">Deoxycytidyl transferase involved in DNA repair. Transfers a dCMP residue from dCTP to the 3'-end of a DNA primer in a template-dependent reaction. May assist in the first step in the bypass of abasic lesions by the insertion of a nucleotide opposite the lesion. Required for normal induction of mutations by physical and chemical agents.</text>
</comment>
<comment type="similarity">
    <text evidence="2 13">Belongs to the DNA polymerase type-Y family.</text>
</comment>
<protein>
    <recommendedName>
        <fullName evidence="3 13">DNA repair protein REV1</fullName>
        <ecNumber evidence="13">2.7.7.-</ecNumber>
    </recommendedName>
</protein>
<keyword evidence="5 13" id="KW-0808">Transferase</keyword>
<keyword evidence="9 14" id="KW-0460">Magnesium</keyword>
<evidence type="ECO:0000256" key="14">
    <source>
        <dbReference type="PIRSR" id="PIRSR036573-2"/>
    </source>
</evidence>
<dbReference type="FunFam" id="3.30.1490.100:FF:000001">
    <property type="entry name" value="DNA repair protein REV1"/>
    <property type="match status" value="1"/>
</dbReference>
<dbReference type="Gene3D" id="3.40.1170.60">
    <property type="match status" value="1"/>
</dbReference>
<feature type="region of interest" description="Disordered" evidence="15">
    <location>
        <begin position="159"/>
        <end position="196"/>
    </location>
</feature>
<dbReference type="Pfam" id="PF00817">
    <property type="entry name" value="IMS"/>
    <property type="match status" value="1"/>
</dbReference>
<keyword evidence="7 14" id="KW-0479">Metal-binding</keyword>
<keyword evidence="10 13" id="KW-0238">DNA-binding</keyword>
<evidence type="ECO:0000259" key="16">
    <source>
        <dbReference type="PROSITE" id="PS50172"/>
    </source>
</evidence>
<dbReference type="Gene3D" id="3.40.50.10190">
    <property type="entry name" value="BRCT domain"/>
    <property type="match status" value="2"/>
</dbReference>
<evidence type="ECO:0000256" key="13">
    <source>
        <dbReference type="PIRNR" id="PIRNR036573"/>
    </source>
</evidence>
<evidence type="ECO:0000256" key="4">
    <source>
        <dbReference type="ARBA" id="ARBA00022634"/>
    </source>
</evidence>
<dbReference type="Gene3D" id="6.10.250.1630">
    <property type="match status" value="1"/>
</dbReference>
<keyword evidence="6 13" id="KW-0548">Nucleotidyltransferase</keyword>
<dbReference type="InterPro" id="IPR036420">
    <property type="entry name" value="BRCT_dom_sf"/>
</dbReference>
<dbReference type="GO" id="GO:0006281">
    <property type="term" value="P:DNA repair"/>
    <property type="evidence" value="ECO:0007669"/>
    <property type="project" value="UniProtKB-KW"/>
</dbReference>
<dbReference type="PROSITE" id="PS50172">
    <property type="entry name" value="BRCT"/>
    <property type="match status" value="2"/>
</dbReference>
<evidence type="ECO:0000256" key="2">
    <source>
        <dbReference type="ARBA" id="ARBA00010945"/>
    </source>
</evidence>
<dbReference type="InterPro" id="IPR001357">
    <property type="entry name" value="BRCT_dom"/>
</dbReference>
<name>A0A6G0XCR3_9STRA</name>
<dbReference type="GO" id="GO:0003684">
    <property type="term" value="F:damaged DNA binding"/>
    <property type="evidence" value="ECO:0007669"/>
    <property type="project" value="UniProtKB-UniRule"/>
</dbReference>
<dbReference type="CDD" id="cd17719">
    <property type="entry name" value="BRCT_Rev1"/>
    <property type="match status" value="2"/>
</dbReference>
<accession>A0A6G0XCR3</accession>
<sequence>MHAQSNAFQAERNVDEVTAPLFGQPPPSLSFGQYMESKIKKLRHQNEGIKKTSRIFEGVAIYVNGRTEPSKEVLRTIILQHGGQFEAYLTGRVTHMIAEHVADSKLREIMKMKKPLPIVHPKWIEASLAAKKRCSIHPYVYARFNDPLQHKLSSHSLLTHETPKLSTNDVLNPQPTESIPSQIPSTPPKSPATRNNDQLCSVRHIQSNCPQDNNLNQTIDQVPFGPKSKESMGQRYLNPFKIPSPVMKPVVPLLCHNSEEDKRTMYPSTESVPTPVQMSTSSLLMSDTLRLQSLEDNETDICIPVHPEKIAKGSQGQKVPIKSTPIFDTKSTTRSFGQYMSSKISKLRQQNLGLKQLSQVFNGVTIFVNGRTVPSKEVLRRLILQHGGKFESYLTKEVTHMVAEHVSDSKLRELKTRMKPLPIVHPSWLVDSIAQNKRCPMKEYLFVRSQNQAQFVLPLSFVPGKDNLKSVDPLAVAPSIDENFGDQDIPSITAELLNVPKPKASMIEERPNHLSPTPTQELPSQFCESQTQIQSPQASSTLKFSQALSEATLLLDSPASPASTLVLSPVGSFSNMLDRCVNSQTLDDSPSGSTQRLSCSKNCEISLGEGASPEVFEIDPKERLHDSRRPETSNDMLSEVNPCINEFDSQTDEQGDFIYSQMVSEEYNQSVEEISTDEKTNAVRTNQNTTFRPIKSTRDGAAAFVASFFANSRLHHIGSWKLFYQQHVGEFMRESTVSMKESVFGSCEKNDRIILHVDMDCFFVSVAIRNLPPVYQTLPVAVAHSGYSSHDSGEAILGKQSSNKKRGTSEISSCNYIARSKGLKAGMFMETAKELCPNLIVLPYDFTAIEEVSCQLYKIFFRFTPAVQAMSCDEAYLELPKGSCGVEVAKEIRKAIYETTKCNASVGVSYNILLARLATKHAKPNNAFEITSSNVDDLLKDLYVRDLPGASVAIEISRIRRPLEIASAAKSVSAEVNYGVRLSSNDEAIEFIEALAKEVHCRLKATGCLAGAIALKLKIRHPDAPLEPTKFMGHGWTNDTSKSIRFNAPTDSLDHIVSTSANIWKQLQVVPQELRGAGIQLSRLCHTYTHINSGPALPSIFAQAPKKAGTYDRSDILPPKPVNIAKSKRSAHPTLSQIDPDVLVNLPEAIQREILHDIAKPTIPTSYSQIDQDVLRSLPKPMRQEIQQQYPKKVHFRPSVQNKTKIPLKNFSKPPLKEQGPRIRFSQIDSDVWLALPQSIQNELSELNGINFKAAQVDTTSIEAMTPVILEKISKFGLAEVVPILRRLKRHCTDPCQFNTFLDKCNALVKDIYGHPLSLSVVAPFDSS</sequence>
<comment type="cofactor">
    <cofactor evidence="14">
        <name>Mg(2+)</name>
        <dbReference type="ChEBI" id="CHEBI:18420"/>
    </cofactor>
    <text evidence="14">Binds 2 magnesium ions.</text>
</comment>
<dbReference type="Pfam" id="PF16589">
    <property type="entry name" value="BRCT_2"/>
    <property type="match status" value="1"/>
</dbReference>
<dbReference type="GO" id="GO:0005634">
    <property type="term" value="C:nucleus"/>
    <property type="evidence" value="ECO:0007669"/>
    <property type="project" value="UniProtKB-SubCell"/>
</dbReference>
<dbReference type="GO" id="GO:0070987">
    <property type="term" value="P:error-free translesion synthesis"/>
    <property type="evidence" value="ECO:0007669"/>
    <property type="project" value="TreeGrafter"/>
</dbReference>
<dbReference type="SMART" id="SM00292">
    <property type="entry name" value="BRCT"/>
    <property type="match status" value="2"/>
</dbReference>
<evidence type="ECO:0000256" key="15">
    <source>
        <dbReference type="SAM" id="MobiDB-lite"/>
    </source>
</evidence>
<dbReference type="SUPFAM" id="SSF56672">
    <property type="entry name" value="DNA/RNA polymerases"/>
    <property type="match status" value="1"/>
</dbReference>
<dbReference type="GO" id="GO:0042276">
    <property type="term" value="P:error-prone translesion synthesis"/>
    <property type="evidence" value="ECO:0007669"/>
    <property type="project" value="InterPro"/>
</dbReference>
<dbReference type="Gene3D" id="3.30.70.270">
    <property type="match status" value="1"/>
</dbReference>
<evidence type="ECO:0000256" key="6">
    <source>
        <dbReference type="ARBA" id="ARBA00022695"/>
    </source>
</evidence>
<proteinExistence type="inferred from homology"/>
<dbReference type="GO" id="GO:0046872">
    <property type="term" value="F:metal ion binding"/>
    <property type="evidence" value="ECO:0007669"/>
    <property type="project" value="UniProtKB-KW"/>
</dbReference>
<feature type="binding site" evidence="14">
    <location>
        <position position="873"/>
    </location>
    <ligand>
        <name>Mg(2+)</name>
        <dbReference type="ChEBI" id="CHEBI:18420"/>
        <label>1</label>
    </ligand>
</feature>
<keyword evidence="4 13" id="KW-0237">DNA synthesis</keyword>
<evidence type="ECO:0000256" key="8">
    <source>
        <dbReference type="ARBA" id="ARBA00022763"/>
    </source>
</evidence>
<dbReference type="EMBL" id="VJMJ01000079">
    <property type="protein sequence ID" value="KAF0737990.1"/>
    <property type="molecule type" value="Genomic_DNA"/>
</dbReference>
<dbReference type="PIRSF" id="PIRSF036573">
    <property type="entry name" value="REV1"/>
    <property type="match status" value="1"/>
</dbReference>
<evidence type="ECO:0000313" key="18">
    <source>
        <dbReference type="EMBL" id="KAF0737990.1"/>
    </source>
</evidence>
<keyword evidence="19" id="KW-1185">Reference proteome</keyword>
<dbReference type="SUPFAM" id="SSF52113">
    <property type="entry name" value="BRCT domain"/>
    <property type="match status" value="2"/>
</dbReference>
<dbReference type="PANTHER" id="PTHR45990">
    <property type="entry name" value="DNA REPAIR PROTEIN REV1"/>
    <property type="match status" value="1"/>
</dbReference>
<dbReference type="VEuPathDB" id="FungiDB:AeMF1_020492"/>
<dbReference type="Pfam" id="PF00533">
    <property type="entry name" value="BRCT"/>
    <property type="match status" value="1"/>
</dbReference>
<keyword evidence="12 13" id="KW-0539">Nucleus</keyword>
<feature type="domain" description="UmuC" evidence="17">
    <location>
        <begin position="754"/>
        <end position="951"/>
    </location>
</feature>
<dbReference type="PANTHER" id="PTHR45990:SF1">
    <property type="entry name" value="DNA REPAIR PROTEIN REV1"/>
    <property type="match status" value="1"/>
</dbReference>
<dbReference type="InterPro" id="IPR043502">
    <property type="entry name" value="DNA/RNA_pol_sf"/>
</dbReference>
<dbReference type="GO" id="GO:0017125">
    <property type="term" value="F:deoxycytidyl transferase activity"/>
    <property type="evidence" value="ECO:0007669"/>
    <property type="project" value="TreeGrafter"/>
</dbReference>
<dbReference type="InterPro" id="IPR043128">
    <property type="entry name" value="Rev_trsase/Diguanyl_cyclase"/>
</dbReference>
<feature type="binding site" evidence="14">
    <location>
        <position position="874"/>
    </location>
    <ligand>
        <name>Mg(2+)</name>
        <dbReference type="ChEBI" id="CHEBI:18420"/>
        <label>1</label>
    </ligand>
</feature>
<feature type="domain" description="BRCT" evidence="16">
    <location>
        <begin position="51"/>
        <end position="141"/>
    </location>
</feature>
<reference evidence="18 19" key="1">
    <citation type="submission" date="2019-07" db="EMBL/GenBank/DDBJ databases">
        <title>Genomics analysis of Aphanomyces spp. identifies a new class of oomycete effector associated with host adaptation.</title>
        <authorList>
            <person name="Gaulin E."/>
        </authorList>
    </citation>
    <scope>NUCLEOTIDE SEQUENCE [LARGE SCALE GENOMIC DNA]</scope>
    <source>
        <strain evidence="18 19">ATCC 201684</strain>
    </source>
</reference>
<evidence type="ECO:0000256" key="11">
    <source>
        <dbReference type="ARBA" id="ARBA00023204"/>
    </source>
</evidence>
<evidence type="ECO:0000256" key="5">
    <source>
        <dbReference type="ARBA" id="ARBA00022679"/>
    </source>
</evidence>
<dbReference type="InterPro" id="IPR017961">
    <property type="entry name" value="DNA_pol_Y-fam_little_finger"/>
</dbReference>
<keyword evidence="11 13" id="KW-0234">DNA repair</keyword>
<feature type="domain" description="BRCT" evidence="16">
    <location>
        <begin position="356"/>
        <end position="446"/>
    </location>
</feature>
<evidence type="ECO:0000256" key="7">
    <source>
        <dbReference type="ARBA" id="ARBA00022723"/>
    </source>
</evidence>
<dbReference type="SUPFAM" id="SSF100879">
    <property type="entry name" value="Lesion bypass DNA polymerase (Y-family), little finger domain"/>
    <property type="match status" value="1"/>
</dbReference>
<keyword evidence="8 13" id="KW-0227">DNA damage</keyword>
<evidence type="ECO:0000256" key="12">
    <source>
        <dbReference type="ARBA" id="ARBA00023242"/>
    </source>
</evidence>
<dbReference type="InterPro" id="IPR012112">
    <property type="entry name" value="REV1"/>
</dbReference>
<dbReference type="Pfam" id="PF11799">
    <property type="entry name" value="IMS_C"/>
    <property type="match status" value="1"/>
</dbReference>
<dbReference type="InterPro" id="IPR001126">
    <property type="entry name" value="UmuC"/>
</dbReference>
<dbReference type="Gene3D" id="6.10.250.1490">
    <property type="match status" value="1"/>
</dbReference>